<keyword evidence="6" id="KW-0732">Signal</keyword>
<reference evidence="9" key="1">
    <citation type="submission" date="2025-08" db="UniProtKB">
        <authorList>
            <consortium name="RefSeq"/>
        </authorList>
    </citation>
    <scope>IDENTIFICATION</scope>
    <source>
        <tissue evidence="9">Tentacle</tissue>
    </source>
</reference>
<dbReference type="InterPro" id="IPR036734">
    <property type="entry name" value="Neur_chan_lig-bd_sf"/>
</dbReference>
<dbReference type="OrthoDB" id="5980697at2759"/>
<dbReference type="Pfam" id="PF02931">
    <property type="entry name" value="Neur_chan_LBD"/>
    <property type="match status" value="1"/>
</dbReference>
<dbReference type="CDD" id="cd18997">
    <property type="entry name" value="LGIC_ECD_nAChR"/>
    <property type="match status" value="1"/>
</dbReference>
<dbReference type="FunFam" id="2.70.170.10:FF:000028">
    <property type="entry name" value="AcetylCholine Receptor"/>
    <property type="match status" value="1"/>
</dbReference>
<dbReference type="GO" id="GO:0004888">
    <property type="term" value="F:transmembrane signaling receptor activity"/>
    <property type="evidence" value="ECO:0007669"/>
    <property type="project" value="InterPro"/>
</dbReference>
<feature type="chain" id="PRO_5027953865" evidence="6">
    <location>
        <begin position="22"/>
        <end position="279"/>
    </location>
</feature>
<dbReference type="AlphaFoldDB" id="A0A6P8ITB8"/>
<dbReference type="GeneID" id="116304810"/>
<keyword evidence="4 5" id="KW-0472">Membrane</keyword>
<dbReference type="KEGG" id="aten:116304810"/>
<evidence type="ECO:0000256" key="1">
    <source>
        <dbReference type="ARBA" id="ARBA00004370"/>
    </source>
</evidence>
<feature type="domain" description="Neurotransmitter-gated ion-channel ligand-binding" evidence="7">
    <location>
        <begin position="35"/>
        <end position="245"/>
    </location>
</feature>
<dbReference type="SUPFAM" id="SSF90112">
    <property type="entry name" value="Neurotransmitter-gated ion-channel transmembrane pore"/>
    <property type="match status" value="1"/>
</dbReference>
<dbReference type="SUPFAM" id="SSF63712">
    <property type="entry name" value="Nicotinic receptor ligand binding domain-like"/>
    <property type="match status" value="1"/>
</dbReference>
<keyword evidence="2 5" id="KW-0812">Transmembrane</keyword>
<dbReference type="Proteomes" id="UP000515163">
    <property type="component" value="Unplaced"/>
</dbReference>
<feature type="signal peptide" evidence="6">
    <location>
        <begin position="1"/>
        <end position="21"/>
    </location>
</feature>
<dbReference type="InterPro" id="IPR006202">
    <property type="entry name" value="Neur_chan_lig-bd"/>
</dbReference>
<dbReference type="GO" id="GO:0016020">
    <property type="term" value="C:membrane"/>
    <property type="evidence" value="ECO:0007669"/>
    <property type="project" value="UniProtKB-SubCell"/>
</dbReference>
<evidence type="ECO:0000256" key="5">
    <source>
        <dbReference type="SAM" id="Phobius"/>
    </source>
</evidence>
<evidence type="ECO:0000256" key="2">
    <source>
        <dbReference type="ARBA" id="ARBA00022692"/>
    </source>
</evidence>
<evidence type="ECO:0000256" key="3">
    <source>
        <dbReference type="ARBA" id="ARBA00022989"/>
    </source>
</evidence>
<evidence type="ECO:0000256" key="6">
    <source>
        <dbReference type="SAM" id="SignalP"/>
    </source>
</evidence>
<dbReference type="InParanoid" id="A0A6P8ITB8"/>
<gene>
    <name evidence="9" type="primary">LOC116304810</name>
</gene>
<evidence type="ECO:0000259" key="7">
    <source>
        <dbReference type="Pfam" id="PF02931"/>
    </source>
</evidence>
<name>A0A6P8ITB8_ACTTE</name>
<evidence type="ECO:0000256" key="4">
    <source>
        <dbReference type="ARBA" id="ARBA00023136"/>
    </source>
</evidence>
<comment type="subcellular location">
    <subcellularLocation>
        <location evidence="1">Membrane</location>
    </subcellularLocation>
</comment>
<keyword evidence="3 5" id="KW-1133">Transmembrane helix</keyword>
<dbReference type="PRINTS" id="PR00252">
    <property type="entry name" value="NRIONCHANNEL"/>
</dbReference>
<dbReference type="GO" id="GO:0005230">
    <property type="term" value="F:extracellular ligand-gated monoatomic ion channel activity"/>
    <property type="evidence" value="ECO:0007669"/>
    <property type="project" value="InterPro"/>
</dbReference>
<dbReference type="Gene3D" id="2.70.170.10">
    <property type="entry name" value="Neurotransmitter-gated ion-channel ligand-binding domain"/>
    <property type="match status" value="1"/>
</dbReference>
<accession>A0A6P8ITB8</accession>
<evidence type="ECO:0000313" key="9">
    <source>
        <dbReference type="RefSeq" id="XP_031570456.1"/>
    </source>
</evidence>
<dbReference type="RefSeq" id="XP_031570456.1">
    <property type="nucleotide sequence ID" value="XM_031714596.1"/>
</dbReference>
<feature type="transmembrane region" description="Helical" evidence="5">
    <location>
        <begin position="248"/>
        <end position="269"/>
    </location>
</feature>
<evidence type="ECO:0000313" key="8">
    <source>
        <dbReference type="Proteomes" id="UP000515163"/>
    </source>
</evidence>
<organism evidence="8 9">
    <name type="scientific">Actinia tenebrosa</name>
    <name type="common">Australian red waratah sea anemone</name>
    <dbReference type="NCBI Taxonomy" id="6105"/>
    <lineage>
        <taxon>Eukaryota</taxon>
        <taxon>Metazoa</taxon>
        <taxon>Cnidaria</taxon>
        <taxon>Anthozoa</taxon>
        <taxon>Hexacorallia</taxon>
        <taxon>Actiniaria</taxon>
        <taxon>Actiniidae</taxon>
        <taxon>Actinia</taxon>
    </lineage>
</organism>
<dbReference type="InterPro" id="IPR036719">
    <property type="entry name" value="Neuro-gated_channel_TM_sf"/>
</dbReference>
<sequence length="279" mass="32256">MMKLITRLVVVFLIQLKAVEGQKLDHNLHQVKIRKEKLQDYDRIIGPVEYRERRVLSVTFSLSITRLVYADTKKQTLTLEAWEVKAWNDEYLKWKPKNFGGVGRTIFAPDEIWVPDIMLYNSANSPDSLNNLPTKHVTNVYVKNSGDCLWFTPKTYTSNCMMNVKYWPIDEQVCTLTFGSWTYFDHEMKIEPLTLTENDTDTVLPSNGEWEIKSIKYVTGKTDHSNCCDGNYSTISYHITIARKPAHLLFYLTPPSVILGILTLMSFFIPTESGERIVL</sequence>
<proteinExistence type="predicted"/>
<dbReference type="PANTHER" id="PTHR18945">
    <property type="entry name" value="NEUROTRANSMITTER GATED ION CHANNEL"/>
    <property type="match status" value="1"/>
</dbReference>
<dbReference type="InterPro" id="IPR006201">
    <property type="entry name" value="Neur_channel"/>
</dbReference>
<keyword evidence="8" id="KW-1185">Reference proteome</keyword>
<protein>
    <submittedName>
        <fullName evidence="9">Acetylcholine receptor subunit beta-type acr-3-like</fullName>
    </submittedName>
</protein>